<dbReference type="PROSITE" id="PS01081">
    <property type="entry name" value="HTH_TETR_1"/>
    <property type="match status" value="1"/>
</dbReference>
<feature type="DNA-binding region" description="H-T-H motif" evidence="4">
    <location>
        <begin position="36"/>
        <end position="55"/>
    </location>
</feature>
<evidence type="ECO:0000256" key="2">
    <source>
        <dbReference type="ARBA" id="ARBA00023125"/>
    </source>
</evidence>
<evidence type="ECO:0000256" key="3">
    <source>
        <dbReference type="ARBA" id="ARBA00023163"/>
    </source>
</evidence>
<dbReference type="EMBL" id="CP097463">
    <property type="protein sequence ID" value="WAX59150.1"/>
    <property type="molecule type" value="Genomic_DNA"/>
</dbReference>
<organism evidence="6 7">
    <name type="scientific">Jatrophihabitans cynanchi</name>
    <dbReference type="NCBI Taxonomy" id="2944128"/>
    <lineage>
        <taxon>Bacteria</taxon>
        <taxon>Bacillati</taxon>
        <taxon>Actinomycetota</taxon>
        <taxon>Actinomycetes</taxon>
        <taxon>Jatrophihabitantales</taxon>
        <taxon>Jatrophihabitantaceae</taxon>
        <taxon>Jatrophihabitans</taxon>
    </lineage>
</organism>
<name>A0ABY7K4Q0_9ACTN</name>
<dbReference type="PROSITE" id="PS50977">
    <property type="entry name" value="HTH_TETR_2"/>
    <property type="match status" value="1"/>
</dbReference>
<evidence type="ECO:0000256" key="1">
    <source>
        <dbReference type="ARBA" id="ARBA00023015"/>
    </source>
</evidence>
<dbReference type="SUPFAM" id="SSF46689">
    <property type="entry name" value="Homeodomain-like"/>
    <property type="match status" value="1"/>
</dbReference>
<sequence>MTVPYEASGRAAQKQRTRAALAEAAQRLFAAGLNPTVDAVAEAAGISRTTAYRYFPSQRSLLAVAFPETGSTTLLPDPAPRDAHTRLDLTVEGFARFNLRNEAALRAQLLASLEPGAAQPPLRQGRAIAWLEDALAPLRSRKPDVDVRRLAVAIRAATGIESLVWLTDIAGLTREQYVDLAQWTARALLEFALKDARAARGTARR</sequence>
<evidence type="ECO:0000256" key="4">
    <source>
        <dbReference type="PROSITE-ProRule" id="PRU00335"/>
    </source>
</evidence>
<proteinExistence type="predicted"/>
<dbReference type="PANTHER" id="PTHR30055">
    <property type="entry name" value="HTH-TYPE TRANSCRIPTIONAL REGULATOR RUTR"/>
    <property type="match status" value="1"/>
</dbReference>
<dbReference type="Gene3D" id="1.10.357.10">
    <property type="entry name" value="Tetracycline Repressor, domain 2"/>
    <property type="match status" value="1"/>
</dbReference>
<dbReference type="InterPro" id="IPR050109">
    <property type="entry name" value="HTH-type_TetR-like_transc_reg"/>
</dbReference>
<keyword evidence="2 4" id="KW-0238">DNA-binding</keyword>
<keyword evidence="1" id="KW-0805">Transcription regulation</keyword>
<accession>A0ABY7K4Q0</accession>
<dbReference type="PANTHER" id="PTHR30055:SF234">
    <property type="entry name" value="HTH-TYPE TRANSCRIPTIONAL REGULATOR BETI"/>
    <property type="match status" value="1"/>
</dbReference>
<dbReference type="InterPro" id="IPR001647">
    <property type="entry name" value="HTH_TetR"/>
</dbReference>
<feature type="domain" description="HTH tetR-type" evidence="5">
    <location>
        <begin position="15"/>
        <end position="73"/>
    </location>
</feature>
<evidence type="ECO:0000259" key="5">
    <source>
        <dbReference type="PROSITE" id="PS50977"/>
    </source>
</evidence>
<evidence type="ECO:0000313" key="6">
    <source>
        <dbReference type="EMBL" id="WAX59150.1"/>
    </source>
</evidence>
<reference evidence="6" key="1">
    <citation type="submission" date="2022-05" db="EMBL/GenBank/DDBJ databases">
        <title>Jatrophihabitans sp. SB3-54 whole genome sequence.</title>
        <authorList>
            <person name="Suh M.K."/>
            <person name="Eom M.K."/>
            <person name="Kim J.S."/>
            <person name="Kim H.S."/>
            <person name="Do H.E."/>
            <person name="Shin Y.K."/>
            <person name="Lee J.-S."/>
        </authorList>
    </citation>
    <scope>NUCLEOTIDE SEQUENCE</scope>
    <source>
        <strain evidence="6">SB3-54</strain>
    </source>
</reference>
<dbReference type="Pfam" id="PF00440">
    <property type="entry name" value="TetR_N"/>
    <property type="match status" value="1"/>
</dbReference>
<dbReference type="InterPro" id="IPR009057">
    <property type="entry name" value="Homeodomain-like_sf"/>
</dbReference>
<dbReference type="InterPro" id="IPR023772">
    <property type="entry name" value="DNA-bd_HTH_TetR-type_CS"/>
</dbReference>
<keyword evidence="7" id="KW-1185">Reference proteome</keyword>
<protein>
    <submittedName>
        <fullName evidence="6">TetR/AcrR family transcriptional regulator</fullName>
    </submittedName>
</protein>
<dbReference type="Proteomes" id="UP001164693">
    <property type="component" value="Chromosome"/>
</dbReference>
<gene>
    <name evidence="6" type="ORF">M6B22_10410</name>
</gene>
<keyword evidence="3" id="KW-0804">Transcription</keyword>
<evidence type="ECO:0000313" key="7">
    <source>
        <dbReference type="Proteomes" id="UP001164693"/>
    </source>
</evidence>
<dbReference type="RefSeq" id="WP_269445691.1">
    <property type="nucleotide sequence ID" value="NZ_CP097463.1"/>
</dbReference>